<sequence length="278" mass="30251">MVQINADRDDAIRIGALVGVGGADNDTAITSAPQVVTAGSTVCRLQRIGTPGGRPVAADCAVRQLVLMLVVVGQLRLLGGARFRPADDRLVAIGRWTACGRPTEQGGRRRRRRRRYQRRLAELLLQVGMLLLPEVPYGSRNASLPSVPGCGPAPWPSSRPPVGAAFMQYPVLPVFGSCWWVVPGPYCICSSYSSCPTTLLVAGGNTAAPTTTSFRLDARRRLVLGGRTVLRLLHLIQQQILRLLFTLTMQCGREERVLCTTVAYDCTHAQPPPFVRKR</sequence>
<protein>
    <submittedName>
        <fullName evidence="1">Uncharacterized protein</fullName>
    </submittedName>
</protein>
<name>A0A8W7Q3P1_ANOCL</name>
<dbReference type="Proteomes" id="UP000075882">
    <property type="component" value="Unassembled WGS sequence"/>
</dbReference>
<organism evidence="1">
    <name type="scientific">Anopheles coluzzii</name>
    <name type="common">African malaria mosquito</name>
    <dbReference type="NCBI Taxonomy" id="1518534"/>
    <lineage>
        <taxon>Eukaryota</taxon>
        <taxon>Metazoa</taxon>
        <taxon>Ecdysozoa</taxon>
        <taxon>Arthropoda</taxon>
        <taxon>Hexapoda</taxon>
        <taxon>Insecta</taxon>
        <taxon>Pterygota</taxon>
        <taxon>Neoptera</taxon>
        <taxon>Endopterygota</taxon>
        <taxon>Diptera</taxon>
        <taxon>Nematocera</taxon>
        <taxon>Culicoidea</taxon>
        <taxon>Culicidae</taxon>
        <taxon>Anophelinae</taxon>
        <taxon>Anopheles</taxon>
    </lineage>
</organism>
<reference evidence="1" key="1">
    <citation type="submission" date="2022-08" db="UniProtKB">
        <authorList>
            <consortium name="EnsemblMetazoa"/>
        </authorList>
    </citation>
    <scope>IDENTIFICATION</scope>
</reference>
<proteinExistence type="predicted"/>
<accession>A0A8W7Q3P1</accession>
<dbReference type="EnsemblMetazoa" id="ACOM042364-RA">
    <property type="protein sequence ID" value="ACOM042364-PA.1"/>
    <property type="gene ID" value="ACOM042364"/>
</dbReference>
<dbReference type="AlphaFoldDB" id="A0A8W7Q3P1"/>
<evidence type="ECO:0000313" key="1">
    <source>
        <dbReference type="EnsemblMetazoa" id="ACOM042364-PA.1"/>
    </source>
</evidence>